<keyword evidence="5 7" id="KW-0413">Isomerase</keyword>
<feature type="binding site" evidence="7">
    <location>
        <begin position="180"/>
        <end position="181"/>
    </location>
    <ligand>
        <name>substrate</name>
    </ligand>
</feature>
<evidence type="ECO:0000256" key="4">
    <source>
        <dbReference type="ARBA" id="ARBA00022984"/>
    </source>
</evidence>
<feature type="binding site" evidence="7">
    <location>
        <begin position="38"/>
        <end position="39"/>
    </location>
    <ligand>
        <name>substrate</name>
    </ligand>
</feature>
<evidence type="ECO:0000256" key="7">
    <source>
        <dbReference type="HAMAP-Rule" id="MF_00258"/>
    </source>
</evidence>
<dbReference type="SUPFAM" id="SSF53681">
    <property type="entry name" value="Aspartate/glutamate racemase"/>
    <property type="match status" value="2"/>
</dbReference>
<organism evidence="8 9">
    <name type="scientific">Crenobacter oryzisoli</name>
    <dbReference type="NCBI Taxonomy" id="3056844"/>
    <lineage>
        <taxon>Bacteria</taxon>
        <taxon>Pseudomonadati</taxon>
        <taxon>Pseudomonadota</taxon>
        <taxon>Betaproteobacteria</taxon>
        <taxon>Neisseriales</taxon>
        <taxon>Neisseriaceae</taxon>
        <taxon>Crenobacter</taxon>
    </lineage>
</organism>
<feature type="binding site" evidence="7">
    <location>
        <begin position="70"/>
        <end position="71"/>
    </location>
    <ligand>
        <name>substrate</name>
    </ligand>
</feature>
<dbReference type="HAMAP" id="MF_00258">
    <property type="entry name" value="Glu_racemase"/>
    <property type="match status" value="1"/>
</dbReference>
<feature type="active site" description="Proton donor/acceptor" evidence="7">
    <location>
        <position position="179"/>
    </location>
</feature>
<evidence type="ECO:0000256" key="1">
    <source>
        <dbReference type="ARBA" id="ARBA00001602"/>
    </source>
</evidence>
<evidence type="ECO:0000256" key="6">
    <source>
        <dbReference type="ARBA" id="ARBA00023316"/>
    </source>
</evidence>
<comment type="catalytic activity">
    <reaction evidence="1 7">
        <text>L-glutamate = D-glutamate</text>
        <dbReference type="Rhea" id="RHEA:12813"/>
        <dbReference type="ChEBI" id="CHEBI:29985"/>
        <dbReference type="ChEBI" id="CHEBI:29986"/>
        <dbReference type="EC" id="5.1.1.3"/>
    </reaction>
</comment>
<feature type="active site" description="Proton donor/acceptor" evidence="7">
    <location>
        <position position="69"/>
    </location>
</feature>
<feature type="binding site" evidence="7">
    <location>
        <begin position="6"/>
        <end position="7"/>
    </location>
    <ligand>
        <name>substrate</name>
    </ligand>
</feature>
<dbReference type="InterPro" id="IPR018187">
    <property type="entry name" value="Asp/Glu_racemase_AS_1"/>
</dbReference>
<gene>
    <name evidence="7 8" type="primary">murI</name>
    <name evidence="8" type="ORF">QU481_02855</name>
</gene>
<dbReference type="InterPro" id="IPR004391">
    <property type="entry name" value="Glu_race"/>
</dbReference>
<reference evidence="8" key="1">
    <citation type="submission" date="2023-06" db="EMBL/GenBank/DDBJ databases">
        <authorList>
            <person name="Zhang S."/>
        </authorList>
    </citation>
    <scope>NUCLEOTIDE SEQUENCE</scope>
    <source>
        <strain evidence="8">SG2303</strain>
    </source>
</reference>
<evidence type="ECO:0000256" key="5">
    <source>
        <dbReference type="ARBA" id="ARBA00023235"/>
    </source>
</evidence>
<proteinExistence type="inferred from homology"/>
<dbReference type="NCBIfam" id="TIGR00067">
    <property type="entry name" value="glut_race"/>
    <property type="match status" value="1"/>
</dbReference>
<protein>
    <recommendedName>
        <fullName evidence="2 7">Glutamate racemase</fullName>
        <ecNumber evidence="2 7">5.1.1.3</ecNumber>
    </recommendedName>
</protein>
<dbReference type="Proteomes" id="UP001168540">
    <property type="component" value="Unassembled WGS sequence"/>
</dbReference>
<name>A0ABT7XJ61_9NEIS</name>
<keyword evidence="9" id="KW-1185">Reference proteome</keyword>
<keyword evidence="3 7" id="KW-0133">Cell shape</keyword>
<comment type="function">
    <text evidence="7">Provides the (R)-glutamate required for cell wall biosynthesis.</text>
</comment>
<dbReference type="EC" id="5.1.1.3" evidence="2 7"/>
<evidence type="ECO:0000256" key="3">
    <source>
        <dbReference type="ARBA" id="ARBA00022960"/>
    </source>
</evidence>
<dbReference type="InterPro" id="IPR001920">
    <property type="entry name" value="Asp/Glu_race"/>
</dbReference>
<comment type="similarity">
    <text evidence="7">Belongs to the aspartate/glutamate racemases family.</text>
</comment>
<dbReference type="InterPro" id="IPR015942">
    <property type="entry name" value="Asp/Glu/hydantoin_racemase"/>
</dbReference>
<comment type="pathway">
    <text evidence="7">Cell wall biogenesis; peptidoglycan biosynthesis.</text>
</comment>
<dbReference type="GO" id="GO:0008881">
    <property type="term" value="F:glutamate racemase activity"/>
    <property type="evidence" value="ECO:0007669"/>
    <property type="project" value="UniProtKB-EC"/>
</dbReference>
<dbReference type="Pfam" id="PF01177">
    <property type="entry name" value="Asp_Glu_race"/>
    <property type="match status" value="1"/>
</dbReference>
<dbReference type="PROSITE" id="PS00923">
    <property type="entry name" value="ASP_GLU_RACEMASE_1"/>
    <property type="match status" value="1"/>
</dbReference>
<keyword evidence="4 7" id="KW-0573">Peptidoglycan synthesis</keyword>
<evidence type="ECO:0000313" key="8">
    <source>
        <dbReference type="EMBL" id="MDN0073830.1"/>
    </source>
</evidence>
<dbReference type="RefSeq" id="WP_289828374.1">
    <property type="nucleotide sequence ID" value="NZ_JAUEDK010000003.1"/>
</dbReference>
<evidence type="ECO:0000256" key="2">
    <source>
        <dbReference type="ARBA" id="ARBA00013090"/>
    </source>
</evidence>
<dbReference type="PANTHER" id="PTHR21198:SF2">
    <property type="entry name" value="GLUTAMATE RACEMASE"/>
    <property type="match status" value="1"/>
</dbReference>
<evidence type="ECO:0000313" key="9">
    <source>
        <dbReference type="Proteomes" id="UP001168540"/>
    </source>
</evidence>
<dbReference type="PROSITE" id="PS00924">
    <property type="entry name" value="ASP_GLU_RACEMASE_2"/>
    <property type="match status" value="1"/>
</dbReference>
<sequence length="262" mass="28364">MIGVFDSGLGGLSVWRELVKQLPDEAVLYLADRGYCPYGKRSAEQLQRRCEAITRYLIAQGAEIIVIACNTATSAAAQHLRGRFNLPIVGMEPAVKPAALLSRRGKIGVLATEVTLSGDKFRELAERYRNQAEVLVQPAPRLVELVEHGDLDSAHARAVVTSQLEPLLAAGVDQIVLGCTHFPFLLPLMQELAGPNVALVDPAGAVCRQTARLLDQQRTSSAASANPAGRYRFVSTDDAPGMHDFIARVLQRDVAVESLTLE</sequence>
<dbReference type="InterPro" id="IPR033134">
    <property type="entry name" value="Asp/Glu_racemase_AS_2"/>
</dbReference>
<comment type="caution">
    <text evidence="8">The sequence shown here is derived from an EMBL/GenBank/DDBJ whole genome shotgun (WGS) entry which is preliminary data.</text>
</comment>
<dbReference type="PANTHER" id="PTHR21198">
    <property type="entry name" value="GLUTAMATE RACEMASE"/>
    <property type="match status" value="1"/>
</dbReference>
<dbReference type="Gene3D" id="3.40.50.1860">
    <property type="match status" value="2"/>
</dbReference>
<keyword evidence="6 7" id="KW-0961">Cell wall biogenesis/degradation</keyword>
<accession>A0ABT7XJ61</accession>
<dbReference type="EMBL" id="JAUEDK010000003">
    <property type="protein sequence ID" value="MDN0073830.1"/>
    <property type="molecule type" value="Genomic_DNA"/>
</dbReference>